<evidence type="ECO:0008006" key="4">
    <source>
        <dbReference type="Google" id="ProtNLM"/>
    </source>
</evidence>
<dbReference type="Pfam" id="PF13306">
    <property type="entry name" value="LRR_5"/>
    <property type="match status" value="1"/>
</dbReference>
<dbReference type="PROSITE" id="PS51257">
    <property type="entry name" value="PROKAR_LIPOPROTEIN"/>
    <property type="match status" value="1"/>
</dbReference>
<evidence type="ECO:0000313" key="2">
    <source>
        <dbReference type="EMBL" id="CAL59320.1"/>
    </source>
</evidence>
<accession>A5IZ61</accession>
<keyword evidence="3" id="KW-1185">Reference proteome</keyword>
<dbReference type="GeneID" id="93358353"/>
<dbReference type="KEGG" id="maa:MAG6200"/>
<dbReference type="STRING" id="347257.MAG6200"/>
<evidence type="ECO:0000313" key="3">
    <source>
        <dbReference type="Proteomes" id="UP000007065"/>
    </source>
</evidence>
<protein>
    <recommendedName>
        <fullName evidence="4">Lipoprotein</fullName>
    </recommendedName>
</protein>
<reference evidence="3" key="1">
    <citation type="journal article" date="2007" name="PLoS Genet.">
        <title>Being pathogenic, plastic, and sexual while living with a nearly minimal bacterial genome.</title>
        <authorList>
            <person name="Sirand-Pugnet P."/>
            <person name="Lartigue C."/>
            <person name="Marenda M."/>
            <person name="Jacob D."/>
            <person name="Barre A."/>
            <person name="Barbe V."/>
            <person name="Schenowitz C."/>
            <person name="Mangenot S."/>
            <person name="Couloux A."/>
            <person name="Segurens B."/>
            <person name="de Daruvar A."/>
            <person name="Blanchard A."/>
            <person name="Citti C."/>
        </authorList>
    </citation>
    <scope>NUCLEOTIDE SEQUENCE [LARGE SCALE GENOMIC DNA]</scope>
    <source>
        <strain evidence="3">PG2</strain>
    </source>
</reference>
<keyword evidence="1" id="KW-0732">Signal</keyword>
<proteinExistence type="predicted"/>
<dbReference type="SUPFAM" id="SSF52058">
    <property type="entry name" value="L domain-like"/>
    <property type="match status" value="1"/>
</dbReference>
<dbReference type="InterPro" id="IPR026906">
    <property type="entry name" value="LRR_5"/>
</dbReference>
<dbReference type="HOGENOM" id="CLU_1150853_0_0_14"/>
<feature type="signal peptide" evidence="1">
    <location>
        <begin position="1"/>
        <end position="23"/>
    </location>
</feature>
<organism evidence="2 3">
    <name type="scientific">Mycoplasmopsis agalactiae (strain NCTC 10123 / CIP 59.7 / PG2)</name>
    <name type="common">Mycoplasma agalactiae</name>
    <dbReference type="NCBI Taxonomy" id="347257"/>
    <lineage>
        <taxon>Bacteria</taxon>
        <taxon>Bacillati</taxon>
        <taxon>Mycoplasmatota</taxon>
        <taxon>Mycoplasmoidales</taxon>
        <taxon>Metamycoplasmataceae</taxon>
        <taxon>Mycoplasmopsis</taxon>
    </lineage>
</organism>
<gene>
    <name evidence="2" type="ordered locus">MAG6200</name>
</gene>
<dbReference type="EMBL" id="CU179680">
    <property type="protein sequence ID" value="CAL59320.1"/>
    <property type="molecule type" value="Genomic_DNA"/>
</dbReference>
<dbReference type="InterPro" id="IPR032675">
    <property type="entry name" value="LRR_dom_sf"/>
</dbReference>
<feature type="chain" id="PRO_5002683835" description="Lipoprotein" evidence="1">
    <location>
        <begin position="24"/>
        <end position="241"/>
    </location>
</feature>
<dbReference type="AlphaFoldDB" id="A5IZ61"/>
<dbReference type="RefSeq" id="WP_011949776.1">
    <property type="nucleotide sequence ID" value="NC_009497.1"/>
</dbReference>
<dbReference type="Gene3D" id="3.80.10.10">
    <property type="entry name" value="Ribonuclease Inhibitor"/>
    <property type="match status" value="1"/>
</dbReference>
<evidence type="ECO:0000256" key="1">
    <source>
        <dbReference type="SAM" id="SignalP"/>
    </source>
</evidence>
<dbReference type="Proteomes" id="UP000007065">
    <property type="component" value="Chromosome"/>
</dbReference>
<sequence length="241" mass="26912">MKKLHKLGFAILPISLTASFVSAGCNDKSKSDIKLDENTKLFYFDINSNNKATITAYNRALFDNFNNIVAQSKTIKIPEKVKYKNVEYVVDSIGSESFMELANLEEVEFSNEIKFIGDRAFANSSKLKSIKFSEASELEAINISAFANTNLENVILHKKLSSIASYAFANIKNDKFSLVLNSQLDNGSKLNIGQYAFKDLKNSFKLKIKNLKIEAVAGADKLAEFAQFIGLKDNQITFSKK</sequence>
<name>A5IZ61_MYCAP</name>